<dbReference type="EMBL" id="JACHID010000008">
    <property type="protein sequence ID" value="MBB5022115.1"/>
    <property type="molecule type" value="Genomic_DNA"/>
</dbReference>
<feature type="domain" description="GAF" evidence="1">
    <location>
        <begin position="81"/>
        <end position="237"/>
    </location>
</feature>
<evidence type="ECO:0000313" key="3">
    <source>
        <dbReference type="Proteomes" id="UP000528322"/>
    </source>
</evidence>
<dbReference type="Proteomes" id="UP000528322">
    <property type="component" value="Unassembled WGS sequence"/>
</dbReference>
<name>A0A7W7Y4T9_9BACT</name>
<dbReference type="SMART" id="SM00065">
    <property type="entry name" value="GAF"/>
    <property type="match status" value="1"/>
</dbReference>
<dbReference type="AlphaFoldDB" id="A0A7W7Y4T9"/>
<dbReference type="SUPFAM" id="SSF55781">
    <property type="entry name" value="GAF domain-like"/>
    <property type="match status" value="1"/>
</dbReference>
<dbReference type="InterPro" id="IPR029016">
    <property type="entry name" value="GAF-like_dom_sf"/>
</dbReference>
<evidence type="ECO:0000259" key="1">
    <source>
        <dbReference type="SMART" id="SM00065"/>
    </source>
</evidence>
<dbReference type="InterPro" id="IPR003018">
    <property type="entry name" value="GAF"/>
</dbReference>
<keyword evidence="3" id="KW-1185">Reference proteome</keyword>
<accession>A0A7W7Y4T9</accession>
<proteinExistence type="predicted"/>
<gene>
    <name evidence="2" type="ORF">HNR37_001443</name>
</gene>
<dbReference type="Pfam" id="PF01590">
    <property type="entry name" value="GAF"/>
    <property type="match status" value="1"/>
</dbReference>
<dbReference type="RefSeq" id="WP_183732042.1">
    <property type="nucleotide sequence ID" value="NZ_JACHID010000008.1"/>
</dbReference>
<sequence length="240" mass="26982">MDTAQTVSLIEDILKGNKTRKDLDVVEDKALRAALQKVSFVVLEKQIAYRSLNDLRINYDKIINALSCAIVLLQSDKNFPGYSEAARHSLEIISLELPFHNAALYLVPENPGEDGLVELVGYYNREEQRVIITGDQEEPLIHGPEEGIIGWVSQHRETALLGDVERDTRFLPIDGLGMQVSSLICTPLVSRGKFMGVLSFSHHIKGFFHEHDIRILETMGEFIAYYLYHSVLVGCAEESP</sequence>
<evidence type="ECO:0000313" key="2">
    <source>
        <dbReference type="EMBL" id="MBB5022115.1"/>
    </source>
</evidence>
<organism evidence="2 3">
    <name type="scientific">Desulfurispira natronophila</name>
    <dbReference type="NCBI Taxonomy" id="682562"/>
    <lineage>
        <taxon>Bacteria</taxon>
        <taxon>Pseudomonadati</taxon>
        <taxon>Chrysiogenota</taxon>
        <taxon>Chrysiogenia</taxon>
        <taxon>Chrysiogenales</taxon>
        <taxon>Chrysiogenaceae</taxon>
        <taxon>Desulfurispira</taxon>
    </lineage>
</organism>
<dbReference type="Gene3D" id="3.30.450.40">
    <property type="match status" value="1"/>
</dbReference>
<reference evidence="2 3" key="1">
    <citation type="submission" date="2020-08" db="EMBL/GenBank/DDBJ databases">
        <title>Genomic Encyclopedia of Type Strains, Phase IV (KMG-IV): sequencing the most valuable type-strain genomes for metagenomic binning, comparative biology and taxonomic classification.</title>
        <authorList>
            <person name="Goeker M."/>
        </authorList>
    </citation>
    <scope>NUCLEOTIDE SEQUENCE [LARGE SCALE GENOMIC DNA]</scope>
    <source>
        <strain evidence="2 3">DSM 22071</strain>
    </source>
</reference>
<comment type="caution">
    <text evidence="2">The sequence shown here is derived from an EMBL/GenBank/DDBJ whole genome shotgun (WGS) entry which is preliminary data.</text>
</comment>
<protein>
    <submittedName>
        <fullName evidence="2">GAF domain-containing protein</fullName>
    </submittedName>
</protein>